<keyword evidence="2" id="KW-1185">Reference proteome</keyword>
<sequence>MLLDAVVVAFGLTQGAYFIVNCGRLSRLVRRSGNQIDDSALARAVD</sequence>
<protein>
    <submittedName>
        <fullName evidence="1">Uncharacterized protein</fullName>
    </submittedName>
</protein>
<dbReference type="AlphaFoldDB" id="A0A7D5GGH3"/>
<gene>
    <name evidence="1" type="ORF">HYG82_05130</name>
</gene>
<evidence type="ECO:0000313" key="2">
    <source>
        <dbReference type="Proteomes" id="UP000509241"/>
    </source>
</evidence>
<dbReference type="GeneID" id="56032651"/>
<dbReference type="RefSeq" id="WP_179260013.1">
    <property type="nucleotide sequence ID" value="NZ_CP058601.1"/>
</dbReference>
<dbReference type="KEGG" id="haly:HYG82_05130"/>
<accession>A0A7D5GGH3</accession>
<proteinExistence type="predicted"/>
<dbReference type="EMBL" id="CP058601">
    <property type="protein sequence ID" value="QLG48274.1"/>
    <property type="molecule type" value="Genomic_DNA"/>
</dbReference>
<reference evidence="1 2" key="1">
    <citation type="submission" date="2020-07" db="EMBL/GenBank/DDBJ databases">
        <authorList>
            <person name="Cui H."/>
        </authorList>
    </citation>
    <scope>NUCLEOTIDE SEQUENCE [LARGE SCALE GENOMIC DNA]</scope>
    <source>
        <strain evidence="1 2">YPL8</strain>
    </source>
</reference>
<organism evidence="1 2">
    <name type="scientific">Natrinema halophilum</name>
    <dbReference type="NCBI Taxonomy" id="1699371"/>
    <lineage>
        <taxon>Archaea</taxon>
        <taxon>Methanobacteriati</taxon>
        <taxon>Methanobacteriota</taxon>
        <taxon>Stenosarchaea group</taxon>
        <taxon>Halobacteria</taxon>
        <taxon>Halobacteriales</taxon>
        <taxon>Natrialbaceae</taxon>
        <taxon>Natrinema</taxon>
    </lineage>
</organism>
<dbReference type="Proteomes" id="UP000509241">
    <property type="component" value="Chromosome"/>
</dbReference>
<name>A0A7D5GGH3_9EURY</name>
<evidence type="ECO:0000313" key="1">
    <source>
        <dbReference type="EMBL" id="QLG48274.1"/>
    </source>
</evidence>